<evidence type="ECO:0000313" key="4">
    <source>
        <dbReference type="EMBL" id="ORZ16322.1"/>
    </source>
</evidence>
<organism evidence="4 5">
    <name type="scientific">Absidia repens</name>
    <dbReference type="NCBI Taxonomy" id="90262"/>
    <lineage>
        <taxon>Eukaryota</taxon>
        <taxon>Fungi</taxon>
        <taxon>Fungi incertae sedis</taxon>
        <taxon>Mucoromycota</taxon>
        <taxon>Mucoromycotina</taxon>
        <taxon>Mucoromycetes</taxon>
        <taxon>Mucorales</taxon>
        <taxon>Cunninghamellaceae</taxon>
        <taxon>Absidia</taxon>
    </lineage>
</organism>
<dbReference type="Proteomes" id="UP000193560">
    <property type="component" value="Unassembled WGS sequence"/>
</dbReference>
<dbReference type="OrthoDB" id="668540at2759"/>
<reference evidence="4 5" key="1">
    <citation type="submission" date="2016-07" db="EMBL/GenBank/DDBJ databases">
        <title>Pervasive Adenine N6-methylation of Active Genes in Fungi.</title>
        <authorList>
            <consortium name="DOE Joint Genome Institute"/>
            <person name="Mondo S.J."/>
            <person name="Dannebaum R.O."/>
            <person name="Kuo R.C."/>
            <person name="Labutti K."/>
            <person name="Haridas S."/>
            <person name="Kuo A."/>
            <person name="Salamov A."/>
            <person name="Ahrendt S.R."/>
            <person name="Lipzen A."/>
            <person name="Sullivan W."/>
            <person name="Andreopoulos W.B."/>
            <person name="Clum A."/>
            <person name="Lindquist E."/>
            <person name="Daum C."/>
            <person name="Ramamoorthy G.K."/>
            <person name="Gryganskyi A."/>
            <person name="Culley D."/>
            <person name="Magnuson J.K."/>
            <person name="James T.Y."/>
            <person name="O'Malley M.A."/>
            <person name="Stajich J.E."/>
            <person name="Spatafora J.W."/>
            <person name="Visel A."/>
            <person name="Grigoriev I.V."/>
        </authorList>
    </citation>
    <scope>NUCLEOTIDE SEQUENCE [LARGE SCALE GENOMIC DNA]</scope>
    <source>
        <strain evidence="4 5">NRRL 1336</strain>
    </source>
</reference>
<dbReference type="Gene3D" id="1.25.10.10">
    <property type="entry name" value="Leucine-rich Repeat Variant"/>
    <property type="match status" value="1"/>
</dbReference>
<gene>
    <name evidence="4" type="ORF">BCR42DRAFT_33884</name>
</gene>
<comment type="caution">
    <text evidence="4">The sequence shown here is derived from an EMBL/GenBank/DDBJ whole genome shotgun (WGS) entry which is preliminary data.</text>
</comment>
<sequence length="375" mass="43346">MIHSQEANFMLPLNAFPCRSMKTRTLKTTPIKKLKANIPIMMILKTTDQQSSVFLQQRLKTSSVEQRQIIFECIYREAYGLMTNRFGNFLVQRIFELGTPEQIRLLAHTMKGRVLALTCEHFGCHVVQKALDYVDEKTKAMLVTELFENIPETVTHKSACHVWQKIFEIRWVHHPVKVMAHMHEALKGRWTEVALDETGSLVIQNIFENLSEPEKRPVINEVLDNMFTIARGQWGNWVIQHILEHAEYSKDRELAFEMVLHRGIQLSMDQFASKVVEKALSIGGPCYMSKFIHHISTSSRSQRPRIALIDIAGDQYGNYVIQWVINNANENYKIEVCKLIKKHMVSLRGSKYGQRVALLVDKALKRHEITTYPAS</sequence>
<protein>
    <submittedName>
        <fullName evidence="4">Armadillo-type protein</fullName>
    </submittedName>
</protein>
<dbReference type="PROSITE" id="PS50302">
    <property type="entry name" value="PUM"/>
    <property type="match status" value="5"/>
</dbReference>
<dbReference type="InterPro" id="IPR033133">
    <property type="entry name" value="PUM-HD"/>
</dbReference>
<dbReference type="InterPro" id="IPR001313">
    <property type="entry name" value="Pumilio_RNA-bd_rpt"/>
</dbReference>
<accession>A0A1X2IH06</accession>
<feature type="repeat" description="Pumilio" evidence="2">
    <location>
        <begin position="303"/>
        <end position="341"/>
    </location>
</feature>
<feature type="domain" description="PUM-HD" evidence="3">
    <location>
        <begin position="5"/>
        <end position="364"/>
    </location>
</feature>
<evidence type="ECO:0000256" key="1">
    <source>
        <dbReference type="ARBA" id="ARBA00022737"/>
    </source>
</evidence>
<proteinExistence type="predicted"/>
<keyword evidence="5" id="KW-1185">Reference proteome</keyword>
<dbReference type="Pfam" id="PF00806">
    <property type="entry name" value="PUF"/>
    <property type="match status" value="8"/>
</dbReference>
<feature type="repeat" description="Pumilio" evidence="2">
    <location>
        <begin position="73"/>
        <end position="108"/>
    </location>
</feature>
<dbReference type="EMBL" id="MCGE01000011">
    <property type="protein sequence ID" value="ORZ16322.1"/>
    <property type="molecule type" value="Genomic_DNA"/>
</dbReference>
<dbReference type="GO" id="GO:0003730">
    <property type="term" value="F:mRNA 3'-UTR binding"/>
    <property type="evidence" value="ECO:0007669"/>
    <property type="project" value="TreeGrafter"/>
</dbReference>
<dbReference type="AlphaFoldDB" id="A0A1X2IH06"/>
<dbReference type="InterPro" id="IPR011989">
    <property type="entry name" value="ARM-like"/>
</dbReference>
<feature type="repeat" description="Pumilio" evidence="2">
    <location>
        <begin position="185"/>
        <end position="220"/>
    </location>
</feature>
<evidence type="ECO:0000256" key="2">
    <source>
        <dbReference type="PROSITE-ProRule" id="PRU00317"/>
    </source>
</evidence>
<evidence type="ECO:0000259" key="3">
    <source>
        <dbReference type="PROSITE" id="PS50303"/>
    </source>
</evidence>
<dbReference type="PANTHER" id="PTHR12537">
    <property type="entry name" value="RNA BINDING PROTEIN PUMILIO-RELATED"/>
    <property type="match status" value="1"/>
</dbReference>
<dbReference type="PANTHER" id="PTHR12537:SF48">
    <property type="entry name" value="MEIOTIC COILED-COIL PROTEIN 2"/>
    <property type="match status" value="1"/>
</dbReference>
<dbReference type="SUPFAM" id="SSF48371">
    <property type="entry name" value="ARM repeat"/>
    <property type="match status" value="1"/>
</dbReference>
<feature type="repeat" description="Pumilio" evidence="2">
    <location>
        <begin position="221"/>
        <end position="257"/>
    </location>
</feature>
<name>A0A1X2IH06_9FUNG</name>
<keyword evidence="1" id="KW-0677">Repeat</keyword>
<dbReference type="SMART" id="SM00025">
    <property type="entry name" value="Pumilio"/>
    <property type="match status" value="7"/>
</dbReference>
<dbReference type="STRING" id="90262.A0A1X2IH06"/>
<dbReference type="GO" id="GO:0005737">
    <property type="term" value="C:cytoplasm"/>
    <property type="evidence" value="ECO:0007669"/>
    <property type="project" value="TreeGrafter"/>
</dbReference>
<dbReference type="PROSITE" id="PS50303">
    <property type="entry name" value="PUM_HD"/>
    <property type="match status" value="1"/>
</dbReference>
<dbReference type="InterPro" id="IPR016024">
    <property type="entry name" value="ARM-type_fold"/>
</dbReference>
<dbReference type="GO" id="GO:0010608">
    <property type="term" value="P:post-transcriptional regulation of gene expression"/>
    <property type="evidence" value="ECO:0007669"/>
    <property type="project" value="TreeGrafter"/>
</dbReference>
<evidence type="ECO:0000313" key="5">
    <source>
        <dbReference type="Proteomes" id="UP000193560"/>
    </source>
</evidence>
<feature type="repeat" description="Pumilio" evidence="2">
    <location>
        <begin position="109"/>
        <end position="144"/>
    </location>
</feature>